<dbReference type="EMBL" id="CM042029">
    <property type="protein sequence ID" value="KAI3795851.1"/>
    <property type="molecule type" value="Genomic_DNA"/>
</dbReference>
<reference evidence="2" key="1">
    <citation type="journal article" date="2022" name="Mol. Ecol. Resour.">
        <title>The genomes of chicory, endive, great burdock and yacon provide insights into Asteraceae palaeo-polyploidization history and plant inulin production.</title>
        <authorList>
            <person name="Fan W."/>
            <person name="Wang S."/>
            <person name="Wang H."/>
            <person name="Wang A."/>
            <person name="Jiang F."/>
            <person name="Liu H."/>
            <person name="Zhao H."/>
            <person name="Xu D."/>
            <person name="Zhang Y."/>
        </authorList>
    </citation>
    <scope>NUCLEOTIDE SEQUENCE [LARGE SCALE GENOMIC DNA]</scope>
    <source>
        <strain evidence="2">cv. Yunnan</strain>
    </source>
</reference>
<comment type="caution">
    <text evidence="1">The sequence shown here is derived from an EMBL/GenBank/DDBJ whole genome shotgun (WGS) entry which is preliminary data.</text>
</comment>
<dbReference type="Proteomes" id="UP001056120">
    <property type="component" value="Linkage Group LG12"/>
</dbReference>
<sequence>MVCTDDLNKMKVEYTLKRFGTDECIDTFVLAVKQHPQRLPAFSPEALLVAEPERETCDGGGDVPPAGMMARETWEEKQACDDGGGGDVPVLPPTGMMARGVAIESS</sequence>
<evidence type="ECO:0000313" key="1">
    <source>
        <dbReference type="EMBL" id="KAI3795851.1"/>
    </source>
</evidence>
<protein>
    <submittedName>
        <fullName evidence="1">Uncharacterized protein</fullName>
    </submittedName>
</protein>
<accession>A0ACB9HKR4</accession>
<organism evidence="1 2">
    <name type="scientific">Smallanthus sonchifolius</name>
    <dbReference type="NCBI Taxonomy" id="185202"/>
    <lineage>
        <taxon>Eukaryota</taxon>
        <taxon>Viridiplantae</taxon>
        <taxon>Streptophyta</taxon>
        <taxon>Embryophyta</taxon>
        <taxon>Tracheophyta</taxon>
        <taxon>Spermatophyta</taxon>
        <taxon>Magnoliopsida</taxon>
        <taxon>eudicotyledons</taxon>
        <taxon>Gunneridae</taxon>
        <taxon>Pentapetalae</taxon>
        <taxon>asterids</taxon>
        <taxon>campanulids</taxon>
        <taxon>Asterales</taxon>
        <taxon>Asteraceae</taxon>
        <taxon>Asteroideae</taxon>
        <taxon>Heliantheae alliance</taxon>
        <taxon>Millerieae</taxon>
        <taxon>Smallanthus</taxon>
    </lineage>
</organism>
<reference evidence="1 2" key="2">
    <citation type="journal article" date="2022" name="Mol. Ecol. Resour.">
        <title>The genomes of chicory, endive, great burdock and yacon provide insights into Asteraceae paleo-polyploidization history and plant inulin production.</title>
        <authorList>
            <person name="Fan W."/>
            <person name="Wang S."/>
            <person name="Wang H."/>
            <person name="Wang A."/>
            <person name="Jiang F."/>
            <person name="Liu H."/>
            <person name="Zhao H."/>
            <person name="Xu D."/>
            <person name="Zhang Y."/>
        </authorList>
    </citation>
    <scope>NUCLEOTIDE SEQUENCE [LARGE SCALE GENOMIC DNA]</scope>
    <source>
        <strain evidence="2">cv. Yunnan</strain>
        <tissue evidence="1">Leaves</tissue>
    </source>
</reference>
<gene>
    <name evidence="1" type="ORF">L1987_38511</name>
</gene>
<keyword evidence="2" id="KW-1185">Reference proteome</keyword>
<proteinExistence type="predicted"/>
<name>A0ACB9HKR4_9ASTR</name>
<evidence type="ECO:0000313" key="2">
    <source>
        <dbReference type="Proteomes" id="UP001056120"/>
    </source>
</evidence>